<dbReference type="Proteomes" id="UP000320461">
    <property type="component" value="Unassembled WGS sequence"/>
</dbReference>
<dbReference type="EMBL" id="BJLQ01000021">
    <property type="protein sequence ID" value="GEA84845.1"/>
    <property type="molecule type" value="Genomic_DNA"/>
</dbReference>
<dbReference type="Gene3D" id="3.40.250.10">
    <property type="entry name" value="Rhodanese-like domain"/>
    <property type="match status" value="1"/>
</dbReference>
<name>A0A4Y3KNW8_9CELL</name>
<dbReference type="CDD" id="cd00158">
    <property type="entry name" value="RHOD"/>
    <property type="match status" value="1"/>
</dbReference>
<evidence type="ECO:0000313" key="2">
    <source>
        <dbReference type="EMBL" id="GEA84845.1"/>
    </source>
</evidence>
<feature type="domain" description="Rhodanese" evidence="1">
    <location>
        <begin position="44"/>
        <end position="133"/>
    </location>
</feature>
<dbReference type="AlphaFoldDB" id="A0A4Y3KNW8"/>
<evidence type="ECO:0000259" key="1">
    <source>
        <dbReference type="PROSITE" id="PS50206"/>
    </source>
</evidence>
<dbReference type="InterPro" id="IPR001763">
    <property type="entry name" value="Rhodanese-like_dom"/>
</dbReference>
<gene>
    <name evidence="2" type="ORF">CGE01nite_20960</name>
</gene>
<dbReference type="SUPFAM" id="SSF52821">
    <property type="entry name" value="Rhodanese/Cell cycle control phosphatase"/>
    <property type="match status" value="1"/>
</dbReference>
<dbReference type="Pfam" id="PF00581">
    <property type="entry name" value="Rhodanese"/>
    <property type="match status" value="1"/>
</dbReference>
<sequence length="134" mass="13818">MGSLGFTKERRMIRNARAARVSGLVTLVGALALAGCSSSADVEMDADTVVIDVRTAAEYGAGHLEDAVNYDVQSPGFAGQVAALDPEGSYVVYCRSGSRAGVAVDYLEELGFNDVQNAGGLDDAARATGLEVVS</sequence>
<dbReference type="PANTHER" id="PTHR45431">
    <property type="entry name" value="RHODANESE-LIKE DOMAIN-CONTAINING PROTEIN 15, CHLOROPLASTIC"/>
    <property type="match status" value="1"/>
</dbReference>
<evidence type="ECO:0000313" key="3">
    <source>
        <dbReference type="Proteomes" id="UP000320461"/>
    </source>
</evidence>
<dbReference type="InterPro" id="IPR052367">
    <property type="entry name" value="Thiosulfate_ST/Rhodanese-like"/>
</dbReference>
<organism evidence="2 3">
    <name type="scientific">Cellulomonas gelida</name>
    <dbReference type="NCBI Taxonomy" id="1712"/>
    <lineage>
        <taxon>Bacteria</taxon>
        <taxon>Bacillati</taxon>
        <taxon>Actinomycetota</taxon>
        <taxon>Actinomycetes</taxon>
        <taxon>Micrococcales</taxon>
        <taxon>Cellulomonadaceae</taxon>
        <taxon>Cellulomonas</taxon>
    </lineage>
</organism>
<dbReference type="PROSITE" id="PS50206">
    <property type="entry name" value="RHODANESE_3"/>
    <property type="match status" value="1"/>
</dbReference>
<proteinExistence type="predicted"/>
<dbReference type="PANTHER" id="PTHR45431:SF3">
    <property type="entry name" value="RHODANESE-LIKE DOMAIN-CONTAINING PROTEIN 15, CHLOROPLASTIC"/>
    <property type="match status" value="1"/>
</dbReference>
<comment type="caution">
    <text evidence="2">The sequence shown here is derived from an EMBL/GenBank/DDBJ whole genome shotgun (WGS) entry which is preliminary data.</text>
</comment>
<protein>
    <recommendedName>
        <fullName evidence="1">Rhodanese domain-containing protein</fullName>
    </recommendedName>
</protein>
<dbReference type="SMART" id="SM00450">
    <property type="entry name" value="RHOD"/>
    <property type="match status" value="1"/>
</dbReference>
<keyword evidence="3" id="KW-1185">Reference proteome</keyword>
<reference evidence="2 3" key="1">
    <citation type="submission" date="2019-06" db="EMBL/GenBank/DDBJ databases">
        <title>Whole genome shotgun sequence of Cellulomonas gelida NBRC 3748.</title>
        <authorList>
            <person name="Hosoyama A."/>
            <person name="Uohara A."/>
            <person name="Ohji S."/>
            <person name="Ichikawa N."/>
        </authorList>
    </citation>
    <scope>NUCLEOTIDE SEQUENCE [LARGE SCALE GENOMIC DNA]</scope>
    <source>
        <strain evidence="2 3">NBRC 3748</strain>
    </source>
</reference>
<accession>A0A4Y3KNW8</accession>
<dbReference type="InterPro" id="IPR036873">
    <property type="entry name" value="Rhodanese-like_dom_sf"/>
</dbReference>